<dbReference type="SUPFAM" id="SSF55874">
    <property type="entry name" value="ATPase domain of HSP90 chaperone/DNA topoisomerase II/histidine kinase"/>
    <property type="match status" value="1"/>
</dbReference>
<accession>A0A6N8HGX4</accession>
<organism evidence="2 3">
    <name type="scientific">Flavobacterium rakeshii</name>
    <dbReference type="NCBI Taxonomy" id="1038845"/>
    <lineage>
        <taxon>Bacteria</taxon>
        <taxon>Pseudomonadati</taxon>
        <taxon>Bacteroidota</taxon>
        <taxon>Flavobacteriia</taxon>
        <taxon>Flavobacteriales</taxon>
        <taxon>Flavobacteriaceae</taxon>
        <taxon>Flavobacterium</taxon>
    </lineage>
</organism>
<dbReference type="InterPro" id="IPR036890">
    <property type="entry name" value="HATPase_C_sf"/>
</dbReference>
<evidence type="ECO:0000259" key="1">
    <source>
        <dbReference type="Pfam" id="PF13020"/>
    </source>
</evidence>
<proteinExistence type="predicted"/>
<dbReference type="PANTHER" id="PTHR32387">
    <property type="entry name" value="WU:FJ29H11"/>
    <property type="match status" value="1"/>
</dbReference>
<reference evidence="2 3" key="1">
    <citation type="submission" date="2019-12" db="EMBL/GenBank/DDBJ databases">
        <authorList>
            <person name="Sun J.-Q."/>
        </authorList>
    </citation>
    <scope>NUCLEOTIDE SEQUENCE [LARGE SCALE GENOMIC DNA]</scope>
    <source>
        <strain evidence="2 3">JCM 17928</strain>
    </source>
</reference>
<comment type="caution">
    <text evidence="2">The sequence shown here is derived from an EMBL/GenBank/DDBJ whole genome shotgun (WGS) entry which is preliminary data.</text>
</comment>
<feature type="domain" description="Protein NO VEIN C-terminal" evidence="1">
    <location>
        <begin position="1373"/>
        <end position="1450"/>
    </location>
</feature>
<gene>
    <name evidence="2" type="ORF">GN157_14855</name>
</gene>
<dbReference type="InterPro" id="IPR052957">
    <property type="entry name" value="Auxin_embryo_med"/>
</dbReference>
<dbReference type="Proteomes" id="UP000433945">
    <property type="component" value="Unassembled WGS sequence"/>
</dbReference>
<dbReference type="Pfam" id="PF13020">
    <property type="entry name" value="NOV_C"/>
    <property type="match status" value="1"/>
</dbReference>
<dbReference type="InterPro" id="IPR024975">
    <property type="entry name" value="NOV_C"/>
</dbReference>
<protein>
    <submittedName>
        <fullName evidence="2">DUF3883 domain-containing protein</fullName>
    </submittedName>
</protein>
<evidence type="ECO:0000313" key="2">
    <source>
        <dbReference type="EMBL" id="MUV04994.1"/>
    </source>
</evidence>
<keyword evidence="3" id="KW-1185">Reference proteome</keyword>
<dbReference type="EMBL" id="WOWP01000057">
    <property type="protein sequence ID" value="MUV04994.1"/>
    <property type="molecule type" value="Genomic_DNA"/>
</dbReference>
<dbReference type="NCBIfam" id="NF047352">
    <property type="entry name" value="P_loop_sacsin"/>
    <property type="match status" value="1"/>
</dbReference>
<dbReference type="RefSeq" id="WP_157484285.1">
    <property type="nucleotide sequence ID" value="NZ_WOWP01000057.1"/>
</dbReference>
<dbReference type="OrthoDB" id="7782105at2"/>
<name>A0A6N8HGX4_9FLAO</name>
<sequence>MRKFVEQLKKDKTEIYVKDYHEMVAAFNRENSTTSGYNGRQILELLQNCDDQKSESVLIELDIENNILNIANQGVPFSEDGYRSLATSDLSSKIDKTQYIGNKGLGFRSILNWVTEVNIFSNGLKVSYSEEIKENAFSTLFDEDKQKEIREKYRLSNSIYPLPILSVPNCIETDEFEVFATVISLHFKADVLKDINDQIRKINAETILFLHHIKNIKFKGFAFKKDIYIERDIHQLAKGSIQNISSEEEIWDIFQDENKLPDEFKTNEGLIENYQIRIAVPRVKPKTNYYLYSFFSTNIVLHFPYIIHATFDLDQNRKHLANSKKNKIVIEKLTQLMCKMALYKAEEKVDWSAYLLLQYNSENENLKDLNFYDKLNVILKNEKIIPCVSNEYHSLENTVFIDNEFSKLLKSEDGGSVFQKHIQSLDPLVKFDLLKPKYNAYLRFVDLIEKWSLSITDNKFRARLIKYLVTRNISKNKTDIFNIFINDKGDVIEKQNEIFTHLNDDYVIPDYCLIDVISPTLFNDLIIEFNINESSKKDRARTLQTKLKHIGNIHSFESLPLAHKIVNNTNHYIIEKPDLSVDTVKKMLIALFHNFDPETTYTSIDIQNVPIIDKDQNVTISSLVYFSDFYFQGQLCRDIFGEIHNSRTHIANPVDLGLNVVDTNHLETFLNWLGVNQFVKYSKFNISNHHHPYVVRTVGYVPTTVNVQVSDFLQREEILKKITPEQFLLWVIKDLRLSNNLNRIEKKHGEVVNYKYHSQHRKTSNKSYLYELIENNFYNFSNHLLDNTFKSINEIEINYGSELFKKYEIKRRDIDDTLKLLGAVTDFNDLSIERVQEILEKLNIIYENGRNTSAYYRRAYLHFEENGKRLTKSLKLFARDDMGLRLYNQEEIYFSDKVNIPSKLRAAYPVFNFPKRSGGKKAIDFFRINDLSEIKINLESYKNQELTTKLLSEFLMELYPYILIYRINALDNEKSKHNDASKLQKIKIHVCTEVITKVESNLYPLQDYEFIFLEDSGYFLKLPDGISFESIRNHSSFKDAISEILSHLFDVSGHKADFRSILSTDFNDVKHLTKVNFGDDLLDETLKILGFSNSEINFWSNIYRLKGKELTFKEENILEINQINEDLVISIDSPLPNYDFINDKINYTYLNLLFSDLSISIREFNEYSINQIDLYDFHLNSLINLFINKFNIFKQSLHCNSVTFDSQKEFLQRLHDYEVKQINYIENISLENRYVFAIAKNECFENFIKKEFKGIDLIDRSKFIDIENIYNLNKSNLDYTLMEIVEKHTELKSLLHFEIEIDKLKKFIFSKIITPKIEPVKSTSDERKEIFNEKRINSFKTKKWTGYKNRKDIFNPNNNTSLSYNFQTGKTSEEKVYHHLCSKYGNDYVHYKAKEDEGLHYDIRYSPDKGEHYKYVEVKTFSTDNFIISREEYEFGKEKKEFYEIWLVRNNDLIIFNENLEEIDLVVKDYYVAFSNLEIV</sequence>
<dbReference type="PANTHER" id="PTHR32387:SF0">
    <property type="entry name" value="PROTEIN NO VEIN"/>
    <property type="match status" value="1"/>
</dbReference>
<evidence type="ECO:0000313" key="3">
    <source>
        <dbReference type="Proteomes" id="UP000433945"/>
    </source>
</evidence>